<feature type="transmembrane region" description="Helical" evidence="1">
    <location>
        <begin position="1336"/>
        <end position="1354"/>
    </location>
</feature>
<accession>A0A8S1BB67</accession>
<feature type="transmembrane region" description="Helical" evidence="1">
    <location>
        <begin position="765"/>
        <end position="783"/>
    </location>
</feature>
<evidence type="ECO:0000259" key="2">
    <source>
        <dbReference type="Pfam" id="PF01757"/>
    </source>
</evidence>
<reference evidence="3 4" key="1">
    <citation type="submission" date="2020-04" db="EMBL/GenBank/DDBJ databases">
        <authorList>
            <person name="Wallbank WR R."/>
            <person name="Pardo Diaz C."/>
            <person name="Kozak K."/>
            <person name="Martin S."/>
            <person name="Jiggins C."/>
            <person name="Moest M."/>
            <person name="Warren A I."/>
            <person name="Byers J.R.P. K."/>
            <person name="Montejo-Kovacevich G."/>
            <person name="Yen C E."/>
        </authorList>
    </citation>
    <scope>NUCLEOTIDE SEQUENCE [LARGE SCALE GENOMIC DNA]</scope>
</reference>
<feature type="domain" description="Acyltransferase 3" evidence="2">
    <location>
        <begin position="204"/>
        <end position="596"/>
    </location>
</feature>
<dbReference type="Proteomes" id="UP000494106">
    <property type="component" value="Unassembled WGS sequence"/>
</dbReference>
<dbReference type="EMBL" id="CADEBC010000576">
    <property type="protein sequence ID" value="CAB3255631.1"/>
    <property type="molecule type" value="Genomic_DNA"/>
</dbReference>
<feature type="transmembrane region" description="Helical" evidence="1">
    <location>
        <begin position="285"/>
        <end position="302"/>
    </location>
</feature>
<feature type="transmembrane region" description="Helical" evidence="1">
    <location>
        <begin position="640"/>
        <end position="662"/>
    </location>
</feature>
<sequence>MMILVILTHAVLIQSSMYMSNPLLLEYSSRQWPMMMLRNGSSLIQILLMLSSFFLAHSLLNCNEITIGIVLKQIGKRIFRIMPVYILVIGFAATWWPLMGDGPLWHYFVGKESQVCRHKFWNHAFFIRNFFTAEPFCLAQTWSLAADMQLYILGCLVILCLQRVRRLALLLLGIGFVLFSTLNGILAYIYQWRPLIFASGPEVLMMILVILTHAIVIQDTIYMANPLHGEDASRRLENLMLKNGTSLMQILFMLSSFFMAHSLLNYNEITIGLVLKQIGKRMFRIMPVYILVIGFAATWWPLMSDGPLWHYLVGMESQICRHKFWNHAFFIRNFFTAEPFCLVQSWFLAADMQLYLLGCLVILCLQRVRRLALLLLGIGFVLFSTLNGILAYIYQWRPLIFASGPENLRTMFQNEPSFYKFYLSPVTSLSALMAGLFLAYLYYQVNKTGARPNENKWLFYTCRTSIPILIIWPSCGYFLRISTSREFYAFYMTFERLVTLILSGMLLFSMFNRIVKKKIKTHTANIPTKGFLNRMFCWRIWYPLGRSSLSAVMLHWCVNMMFTASTLQPITRNALGVTADTITTTFVTYLLALPITFYFLQDTYVAGYKNNEYDKLRDTNVSYKRCGLQSVQGKDIISSWLFYTCRTSIPILIIWPSCGYFLRISTSREFYAFYMTFERLVTLILSGMLLFSMFNRIVKKKIKTHTANIPTKGFLNRMFCWRIWYPLGRSSLSAVMLHWCVNMMFTASTLQPITRNALGVTADTITTTFVTYLLALPITFYFLQDTYVAGYKNNEYDKLRDTNVSYKRCGLQSVQGKDIISSCEVRLRKTLPAVLETRCAGAVSAMTPTRALTALVLFATVASAVAEHDIIFDLSDEQYYSMPVLFELDEWAGCVARQNSYCVGSFELSTEQNDTHQLYDMMKRYSANWVDNFNHTRLHRGYCLDRRCAQYAPSHHQMQEPLPRDTLQTWFTTCVNATTTAAYNFSARLFNLDYCKTGFEENKPLTASQRAFAGFAAAVFGLTVVSTVLEITLPDHARKGSEWALSWSLQGSWRTLHAPPPSASRTDLRCFDGLRVLTMAVVIIEHVTWILTHTYLSNTRMYEQIRHDVDAVLLANSTLVVQIFFTMSSFLLAHKLLQQRRRGDSVPPISTFTETMVNRIIRVSPSYFVVVWFAASWWERLGRGPLWEPLVHSEAAICRQKWWTHLLYLNNVLYAEDKCLIQTWYLAADTQLYALCLILTLALWRYRRAAIGVLLTLLVTSIVVLFALAYQWNLVPTLMMHRPESVRVSYKGEPSFNVLYQSPLANVSGALAGLLLAHIHHTLLDNDIQLNHRKMFSWLSVLAVPAAMWWMLFSPLFLGRGPPNRLAAAILAAIERPVFAFFIALALLGAMNGVESAARRMLGWSGWACWARLSYGALLLHMPINKALVAARLFPSQLDRRTVIVEWFGVATVSYLAALPLALLVEIPVQRLHRAIQRASARAPHSVPVPTPQDKANL</sequence>
<feature type="transmembrane region" description="Helical" evidence="1">
    <location>
        <begin position="1366"/>
        <end position="1390"/>
    </location>
</feature>
<keyword evidence="1" id="KW-0812">Transmembrane</keyword>
<dbReference type="PANTHER" id="PTHR11161">
    <property type="entry name" value="O-ACYLTRANSFERASE"/>
    <property type="match status" value="1"/>
</dbReference>
<feature type="transmembrane region" description="Helical" evidence="1">
    <location>
        <begin position="464"/>
        <end position="482"/>
    </location>
</feature>
<dbReference type="PANTHER" id="PTHR11161:SF22">
    <property type="entry name" value="ACYLTRANSFERASE 3 DOMAIN-CONTAINING PROTEIN-RELATED"/>
    <property type="match status" value="1"/>
</dbReference>
<feature type="transmembrane region" description="Helical" evidence="1">
    <location>
        <begin position="1160"/>
        <end position="1178"/>
    </location>
</feature>
<feature type="transmembrane region" description="Helical" evidence="1">
    <location>
        <begin position="540"/>
        <end position="562"/>
    </location>
</feature>
<keyword evidence="1" id="KW-1133">Transmembrane helix</keyword>
<feature type="transmembrane region" description="Helical" evidence="1">
    <location>
        <begin position="1304"/>
        <end position="1324"/>
    </location>
</feature>
<dbReference type="InterPro" id="IPR002656">
    <property type="entry name" value="Acyl_transf_3_dom"/>
</dbReference>
<gene>
    <name evidence="3" type="ORF">APLA_LOCUS14998</name>
</gene>
<feature type="transmembrane region" description="Helical" evidence="1">
    <location>
        <begin position="723"/>
        <end position="745"/>
    </location>
</feature>
<feature type="transmembrane region" description="Helical" evidence="1">
    <location>
        <begin position="1251"/>
        <end position="1272"/>
    </location>
</feature>
<dbReference type="OrthoDB" id="10265389at2759"/>
<keyword evidence="4" id="KW-1185">Reference proteome</keyword>
<feature type="transmembrane region" description="Helical" evidence="1">
    <location>
        <begin position="674"/>
        <end position="694"/>
    </location>
</feature>
<evidence type="ECO:0000256" key="1">
    <source>
        <dbReference type="SAM" id="Phobius"/>
    </source>
</evidence>
<feature type="transmembrane region" description="Helical" evidence="1">
    <location>
        <begin position="81"/>
        <end position="98"/>
    </location>
</feature>
<feature type="transmembrane region" description="Helical" evidence="1">
    <location>
        <begin position="372"/>
        <end position="394"/>
    </location>
</feature>
<evidence type="ECO:0000313" key="3">
    <source>
        <dbReference type="EMBL" id="CAB3255631.1"/>
    </source>
</evidence>
<feature type="transmembrane region" description="Helical" evidence="1">
    <location>
        <begin position="1111"/>
        <end position="1133"/>
    </location>
</feature>
<comment type="caution">
    <text evidence="3">The sequence shown here is derived from an EMBL/GenBank/DDBJ whole genome shotgun (WGS) entry which is preliminary data.</text>
</comment>
<feature type="transmembrane region" description="Helical" evidence="1">
    <location>
        <begin position="41"/>
        <end position="60"/>
    </location>
</feature>
<feature type="transmembrane region" description="Helical" evidence="1">
    <location>
        <begin position="1074"/>
        <end position="1091"/>
    </location>
</feature>
<evidence type="ECO:0000313" key="4">
    <source>
        <dbReference type="Proteomes" id="UP000494106"/>
    </source>
</evidence>
<feature type="domain" description="Acyltransferase 3" evidence="2">
    <location>
        <begin position="1070"/>
        <end position="1461"/>
    </location>
</feature>
<feature type="transmembrane region" description="Helical" evidence="1">
    <location>
        <begin position="346"/>
        <end position="365"/>
    </location>
</feature>
<feature type="domain" description="Acyltransferase 3" evidence="2">
    <location>
        <begin position="2"/>
        <end position="191"/>
    </location>
</feature>
<dbReference type="GO" id="GO:0016747">
    <property type="term" value="F:acyltransferase activity, transferring groups other than amino-acyl groups"/>
    <property type="evidence" value="ECO:0007669"/>
    <property type="project" value="InterPro"/>
</dbReference>
<feature type="transmembrane region" description="Helical" evidence="1">
    <location>
        <begin position="1402"/>
        <end position="1424"/>
    </location>
</feature>
<proteinExistence type="predicted"/>
<dbReference type="Pfam" id="PF01757">
    <property type="entry name" value="Acyl_transf_3"/>
    <property type="match status" value="3"/>
</dbReference>
<name>A0A8S1BB67_ARCPL</name>
<feature type="transmembrane region" description="Helical" evidence="1">
    <location>
        <begin position="1444"/>
        <end position="1465"/>
    </location>
</feature>
<feature type="transmembrane region" description="Helical" evidence="1">
    <location>
        <begin position="582"/>
        <end position="600"/>
    </location>
</feature>
<protein>
    <recommendedName>
        <fullName evidence="2">Acyltransferase 3 domain-containing protein</fullName>
    </recommendedName>
</protein>
<keyword evidence="1" id="KW-0472">Membrane</keyword>
<organism evidence="3 4">
    <name type="scientific">Arctia plantaginis</name>
    <name type="common">Wood tiger moth</name>
    <name type="synonym">Phalaena plantaginis</name>
    <dbReference type="NCBI Taxonomy" id="874455"/>
    <lineage>
        <taxon>Eukaryota</taxon>
        <taxon>Metazoa</taxon>
        <taxon>Ecdysozoa</taxon>
        <taxon>Arthropoda</taxon>
        <taxon>Hexapoda</taxon>
        <taxon>Insecta</taxon>
        <taxon>Pterygota</taxon>
        <taxon>Neoptera</taxon>
        <taxon>Endopterygota</taxon>
        <taxon>Lepidoptera</taxon>
        <taxon>Glossata</taxon>
        <taxon>Ditrysia</taxon>
        <taxon>Noctuoidea</taxon>
        <taxon>Erebidae</taxon>
        <taxon>Arctiinae</taxon>
        <taxon>Arctia</taxon>
    </lineage>
</organism>
<dbReference type="InterPro" id="IPR052728">
    <property type="entry name" value="O2_lipid_transport_reg"/>
</dbReference>
<feature type="transmembrane region" description="Helical" evidence="1">
    <location>
        <begin position="421"/>
        <end position="443"/>
    </location>
</feature>
<feature type="transmembrane region" description="Helical" evidence="1">
    <location>
        <begin position="488"/>
        <end position="511"/>
    </location>
</feature>
<feature type="transmembrane region" description="Helical" evidence="1">
    <location>
        <begin position="167"/>
        <end position="191"/>
    </location>
</feature>
<feature type="transmembrane region" description="Helical" evidence="1">
    <location>
        <begin position="1224"/>
        <end position="1244"/>
    </location>
</feature>
<feature type="transmembrane region" description="Helical" evidence="1">
    <location>
        <begin position="203"/>
        <end position="224"/>
    </location>
</feature>